<dbReference type="InterPro" id="IPR002483">
    <property type="entry name" value="PWI_dom"/>
</dbReference>
<organism evidence="4 5">
    <name type="scientific">Penicillium brevicompactum</name>
    <dbReference type="NCBI Taxonomy" id="5074"/>
    <lineage>
        <taxon>Eukaryota</taxon>
        <taxon>Fungi</taxon>
        <taxon>Dikarya</taxon>
        <taxon>Ascomycota</taxon>
        <taxon>Pezizomycotina</taxon>
        <taxon>Eurotiomycetes</taxon>
        <taxon>Eurotiomycetidae</taxon>
        <taxon>Eurotiales</taxon>
        <taxon>Aspergillaceae</taxon>
        <taxon>Penicillium</taxon>
    </lineage>
</organism>
<protein>
    <recommendedName>
        <fullName evidence="3">PWI domain-containing protein</fullName>
    </recommendedName>
</protein>
<dbReference type="InterPro" id="IPR052225">
    <property type="entry name" value="Ser/Arg_repetitive_matrix"/>
</dbReference>
<feature type="domain" description="PWI" evidence="3">
    <location>
        <begin position="12"/>
        <end position="111"/>
    </location>
</feature>
<evidence type="ECO:0000313" key="5">
    <source>
        <dbReference type="Proteomes" id="UP001147695"/>
    </source>
</evidence>
<dbReference type="OrthoDB" id="163257at2759"/>
<evidence type="ECO:0000256" key="2">
    <source>
        <dbReference type="SAM" id="MobiDB-lite"/>
    </source>
</evidence>
<dbReference type="EMBL" id="JAPZBQ010000004">
    <property type="protein sequence ID" value="KAJ5335203.1"/>
    <property type="molecule type" value="Genomic_DNA"/>
</dbReference>
<dbReference type="Proteomes" id="UP001147695">
    <property type="component" value="Unassembled WGS sequence"/>
</dbReference>
<evidence type="ECO:0000259" key="3">
    <source>
        <dbReference type="PROSITE" id="PS51025"/>
    </source>
</evidence>
<dbReference type="PROSITE" id="PS51025">
    <property type="entry name" value="PWI"/>
    <property type="match status" value="1"/>
</dbReference>
<gene>
    <name evidence="4" type="ORF">N7452_007606</name>
</gene>
<dbReference type="SUPFAM" id="SSF101233">
    <property type="entry name" value="PWI domain"/>
    <property type="match status" value="1"/>
</dbReference>
<dbReference type="GO" id="GO:0048024">
    <property type="term" value="P:regulation of mRNA splicing, via spliceosome"/>
    <property type="evidence" value="ECO:0007669"/>
    <property type="project" value="TreeGrafter"/>
</dbReference>
<comment type="caution">
    <text evidence="4">The sequence shown here is derived from an EMBL/GenBank/DDBJ whole genome shotgun (WGS) entry which is preliminary data.</text>
</comment>
<dbReference type="InterPro" id="IPR036483">
    <property type="entry name" value="PWI_dom_sf"/>
</dbReference>
<dbReference type="Pfam" id="PF01480">
    <property type="entry name" value="PWI"/>
    <property type="match status" value="1"/>
</dbReference>
<sequence>MASSVDAKLLKRTKFPPEFNRKVDMTKVNIEVMKKWIASRISEILGNEDDVVIELCFGHLEGARYPDIKSLQIQLTGFLDKDTAKFCQELWSLCLSGQENPQGVPKELLEAKKLELIQEKLEAEKAAEAARRQKEQDTARERDIDHLRRRERSDRGRGAGGSGRGRGGRDFGRRSPPPRDQGRNPDRFQLLTTLALHLALDPPNHPHPAAIVMSLATGPVSAVVALQADQYLPTDATAEEREGPARTTVTVLDLDPSFPAVSRAHDPPEENAAVSPHRPITMCTVDAPRTQNHPLAHVPARVPDAHLTGLAATAIPVV</sequence>
<dbReference type="AlphaFoldDB" id="A0A9W9UFX1"/>
<dbReference type="GO" id="GO:0005681">
    <property type="term" value="C:spliceosomal complex"/>
    <property type="evidence" value="ECO:0007669"/>
    <property type="project" value="TreeGrafter"/>
</dbReference>
<reference evidence="4" key="2">
    <citation type="journal article" date="2023" name="IMA Fungus">
        <title>Comparative genomic study of the Penicillium genus elucidates a diverse pangenome and 15 lateral gene transfer events.</title>
        <authorList>
            <person name="Petersen C."/>
            <person name="Sorensen T."/>
            <person name="Nielsen M.R."/>
            <person name="Sondergaard T.E."/>
            <person name="Sorensen J.L."/>
            <person name="Fitzpatrick D.A."/>
            <person name="Frisvad J.C."/>
            <person name="Nielsen K.L."/>
        </authorList>
    </citation>
    <scope>NUCLEOTIDE SEQUENCE</scope>
    <source>
        <strain evidence="4">IBT 35673</strain>
    </source>
</reference>
<dbReference type="PANTHER" id="PTHR23148:SF0">
    <property type="entry name" value="SERINE_ARGININE REPETITIVE MATRIX PROTEIN 1"/>
    <property type="match status" value="1"/>
</dbReference>
<evidence type="ECO:0000313" key="4">
    <source>
        <dbReference type="EMBL" id="KAJ5335203.1"/>
    </source>
</evidence>
<dbReference type="SMART" id="SM00311">
    <property type="entry name" value="PWI"/>
    <property type="match status" value="1"/>
</dbReference>
<dbReference type="GO" id="GO:0006397">
    <property type="term" value="P:mRNA processing"/>
    <property type="evidence" value="ECO:0007669"/>
    <property type="project" value="UniProtKB-KW"/>
</dbReference>
<name>A0A9W9UFX1_PENBR</name>
<keyword evidence="1" id="KW-0507">mRNA processing</keyword>
<accession>A0A9W9UFX1</accession>
<evidence type="ECO:0000256" key="1">
    <source>
        <dbReference type="ARBA" id="ARBA00022664"/>
    </source>
</evidence>
<reference evidence="4" key="1">
    <citation type="submission" date="2022-12" db="EMBL/GenBank/DDBJ databases">
        <authorList>
            <person name="Petersen C."/>
        </authorList>
    </citation>
    <scope>NUCLEOTIDE SEQUENCE</scope>
    <source>
        <strain evidence="4">IBT 35673</strain>
    </source>
</reference>
<dbReference type="PANTHER" id="PTHR23148">
    <property type="entry name" value="SERINE/ARGININE REGULATED NUCLEAR MATRIX PROTEIN"/>
    <property type="match status" value="1"/>
</dbReference>
<dbReference type="GO" id="GO:0003723">
    <property type="term" value="F:RNA binding"/>
    <property type="evidence" value="ECO:0007669"/>
    <property type="project" value="TreeGrafter"/>
</dbReference>
<proteinExistence type="predicted"/>
<feature type="region of interest" description="Disordered" evidence="2">
    <location>
        <begin position="127"/>
        <end position="185"/>
    </location>
</feature>
<feature type="compositionally biased region" description="Basic and acidic residues" evidence="2">
    <location>
        <begin position="127"/>
        <end position="157"/>
    </location>
</feature>
<dbReference type="Gene3D" id="1.20.1390.10">
    <property type="entry name" value="PWI domain"/>
    <property type="match status" value="1"/>
</dbReference>